<protein>
    <submittedName>
        <fullName evidence="1">BQ5605_C008g05293 protein</fullName>
    </submittedName>
</protein>
<evidence type="ECO:0000313" key="2">
    <source>
        <dbReference type="Proteomes" id="UP000249464"/>
    </source>
</evidence>
<organism evidence="1 2">
    <name type="scientific">Microbotryum silenes-dioicae</name>
    <dbReference type="NCBI Taxonomy" id="796604"/>
    <lineage>
        <taxon>Eukaryota</taxon>
        <taxon>Fungi</taxon>
        <taxon>Dikarya</taxon>
        <taxon>Basidiomycota</taxon>
        <taxon>Pucciniomycotina</taxon>
        <taxon>Microbotryomycetes</taxon>
        <taxon>Microbotryales</taxon>
        <taxon>Microbotryaceae</taxon>
        <taxon>Microbotryum</taxon>
    </lineage>
</organism>
<proteinExistence type="predicted"/>
<reference evidence="1 2" key="1">
    <citation type="submission" date="2016-11" db="EMBL/GenBank/DDBJ databases">
        <authorList>
            <person name="Jaros S."/>
            <person name="Januszkiewicz K."/>
            <person name="Wedrychowicz H."/>
        </authorList>
    </citation>
    <scope>NUCLEOTIDE SEQUENCE [LARGE SCALE GENOMIC DNA]</scope>
</reference>
<dbReference type="EMBL" id="FQNC01000048">
    <property type="protein sequence ID" value="SGY80050.1"/>
    <property type="molecule type" value="Genomic_DNA"/>
</dbReference>
<dbReference type="Proteomes" id="UP000249464">
    <property type="component" value="Unassembled WGS sequence"/>
</dbReference>
<keyword evidence="2" id="KW-1185">Reference proteome</keyword>
<evidence type="ECO:0000313" key="1">
    <source>
        <dbReference type="EMBL" id="SGY80050.1"/>
    </source>
</evidence>
<gene>
    <name evidence="1" type="primary">BQ5605_C008g05293</name>
    <name evidence="1" type="ORF">BQ5605_C008G05293</name>
</gene>
<accession>A0A2X0MD01</accession>
<sequence>MQHQSHSPCLDDFLQCLHVVVSAGDPHRAFTELVGYKNWFQLTLRERDFRERLMVTGRGMVNVKIGVGNGPLDR</sequence>
<dbReference type="AlphaFoldDB" id="A0A2X0MD01"/>
<name>A0A2X0MD01_9BASI</name>